<accession>A0A1Q9BZZ2</accession>
<sequence length="429" mass="47087">MISDDVCKKHIIADPDDMAFRSGLSNCLFDAFLSKIGIAQNADKQVHHVLFRGTGSNSFMRTAYSQNLLAGGMHRTIKYLGAISHFAGSNAPEITARIQAARGAWCSYGKLWSSPKVASRPLVTIFKSGVYSHAVSGLEARVLTQSELDRLDRFVFSKGRKVMRGDACAKILSEDGTMEYHAIPSKKVWRFLQLVPTSIELRVRRLKHWQSVARCPHRHVQLLASVFGQFSFEASPTLDAQGRIAVGSNPWAMQFERDIRALQDVDDGINLVHDFAGSCLRVFTDPPEQRAAIDCTALRRQYLSVAIPPPGFQDDVSLPLMLYLRLICVSPAIASLVTAEEHMAELLWRARLQSATCALGVAALLPTKDVPNSTYTDPSSMDDAKVKGALQSMRSNLSVTCHSLLQCITTHVDGPTPAQAVAQNAVPPE</sequence>
<proteinExistence type="predicted"/>
<reference evidence="1 2" key="1">
    <citation type="submission" date="2016-02" db="EMBL/GenBank/DDBJ databases">
        <title>Genome analysis of coral dinoflagellate symbionts highlights evolutionary adaptations to a symbiotic lifestyle.</title>
        <authorList>
            <person name="Aranda M."/>
            <person name="Li Y."/>
            <person name="Liew Y.J."/>
            <person name="Baumgarten S."/>
            <person name="Simakov O."/>
            <person name="Wilson M."/>
            <person name="Piel J."/>
            <person name="Ashoor H."/>
            <person name="Bougouffa S."/>
            <person name="Bajic V.B."/>
            <person name="Ryu T."/>
            <person name="Ravasi T."/>
            <person name="Bayer T."/>
            <person name="Micklem G."/>
            <person name="Kim H."/>
            <person name="Bhak J."/>
            <person name="Lajeunesse T.C."/>
            <person name="Voolstra C.R."/>
        </authorList>
    </citation>
    <scope>NUCLEOTIDE SEQUENCE [LARGE SCALE GENOMIC DNA]</scope>
    <source>
        <strain evidence="1 2">CCMP2467</strain>
    </source>
</reference>
<gene>
    <name evidence="1" type="ORF">AK812_SmicGene43842</name>
</gene>
<evidence type="ECO:0000313" key="2">
    <source>
        <dbReference type="Proteomes" id="UP000186817"/>
    </source>
</evidence>
<dbReference type="Proteomes" id="UP000186817">
    <property type="component" value="Unassembled WGS sequence"/>
</dbReference>
<dbReference type="OrthoDB" id="423808at2759"/>
<comment type="caution">
    <text evidence="1">The sequence shown here is derived from an EMBL/GenBank/DDBJ whole genome shotgun (WGS) entry which is preliminary data.</text>
</comment>
<evidence type="ECO:0000313" key="1">
    <source>
        <dbReference type="EMBL" id="OLP76247.1"/>
    </source>
</evidence>
<organism evidence="1 2">
    <name type="scientific">Symbiodinium microadriaticum</name>
    <name type="common">Dinoflagellate</name>
    <name type="synonym">Zooxanthella microadriatica</name>
    <dbReference type="NCBI Taxonomy" id="2951"/>
    <lineage>
        <taxon>Eukaryota</taxon>
        <taxon>Sar</taxon>
        <taxon>Alveolata</taxon>
        <taxon>Dinophyceae</taxon>
        <taxon>Suessiales</taxon>
        <taxon>Symbiodiniaceae</taxon>
        <taxon>Symbiodinium</taxon>
    </lineage>
</organism>
<dbReference type="AlphaFoldDB" id="A0A1Q9BZZ2"/>
<name>A0A1Q9BZZ2_SYMMI</name>
<protein>
    <submittedName>
        <fullName evidence="1">Uncharacterized protein</fullName>
    </submittedName>
</protein>
<dbReference type="EMBL" id="LSRX01002087">
    <property type="protein sequence ID" value="OLP76247.1"/>
    <property type="molecule type" value="Genomic_DNA"/>
</dbReference>
<keyword evidence="2" id="KW-1185">Reference proteome</keyword>